<evidence type="ECO:0000313" key="3">
    <source>
        <dbReference type="Proteomes" id="UP000037727"/>
    </source>
</evidence>
<evidence type="ECO:0000313" key="2">
    <source>
        <dbReference type="EMBL" id="KOY62729.1"/>
    </source>
</evidence>
<accession>A0ABR5KDR5</accession>
<organism evidence="2 3">
    <name type="scientific">Photorhabdus heterorhabditis</name>
    <dbReference type="NCBI Taxonomy" id="880156"/>
    <lineage>
        <taxon>Bacteria</taxon>
        <taxon>Pseudomonadati</taxon>
        <taxon>Pseudomonadota</taxon>
        <taxon>Gammaproteobacteria</taxon>
        <taxon>Enterobacterales</taxon>
        <taxon>Morganellaceae</taxon>
        <taxon>Photorhabdus</taxon>
    </lineage>
</organism>
<comment type="caution">
    <text evidence="2">The sequence shown here is derived from an EMBL/GenBank/DDBJ whole genome shotgun (WGS) entry which is preliminary data.</text>
</comment>
<keyword evidence="3" id="KW-1185">Reference proteome</keyword>
<keyword evidence="1" id="KW-1133">Transmembrane helix</keyword>
<name>A0ABR5KDR5_9GAMM</name>
<protein>
    <submittedName>
        <fullName evidence="2">Uncharacterized protein</fullName>
    </submittedName>
</protein>
<keyword evidence="1" id="KW-0472">Membrane</keyword>
<feature type="transmembrane region" description="Helical" evidence="1">
    <location>
        <begin position="37"/>
        <end position="61"/>
    </location>
</feature>
<dbReference type="EMBL" id="LJCS01000013">
    <property type="protein sequence ID" value="KOY62729.1"/>
    <property type="molecule type" value="Genomic_DNA"/>
</dbReference>
<proteinExistence type="predicted"/>
<reference evidence="2 3" key="1">
    <citation type="submission" date="2015-09" db="EMBL/GenBank/DDBJ databases">
        <title>Draft genome sequence and assembly of Photorhabdus sp. VMG, a bacterial symbiont associated with Heterorhabditis zealandica.</title>
        <authorList>
            <person name="Naidoo S."/>
            <person name="Featherston J."/>
            <person name="Mothupi B."/>
            <person name="Gray V.M."/>
        </authorList>
    </citation>
    <scope>NUCLEOTIDE SEQUENCE [LARGE SCALE GENOMIC DNA]</scope>
    <source>
        <strain evidence="2 3">VMG</strain>
    </source>
</reference>
<dbReference type="Proteomes" id="UP000037727">
    <property type="component" value="Unassembled WGS sequence"/>
</dbReference>
<keyword evidence="1" id="KW-0812">Transmembrane</keyword>
<gene>
    <name evidence="2" type="ORF">AM629_07225</name>
</gene>
<evidence type="ECO:0000256" key="1">
    <source>
        <dbReference type="SAM" id="Phobius"/>
    </source>
</evidence>
<sequence length="65" mass="7344">MVMASAVSILRLGFTDSGFDSAALEMLDNLERSFREIFIACRNCLVLLPIFVQVFLSGFLLNRRD</sequence>